<dbReference type="InterPro" id="IPR008250">
    <property type="entry name" value="ATPase_P-typ_transduc_dom_A_sf"/>
</dbReference>
<dbReference type="InParanoid" id="A2EB32"/>
<dbReference type="RefSeq" id="XP_001322395.1">
    <property type="nucleotide sequence ID" value="XM_001322360.1"/>
</dbReference>
<dbReference type="OrthoDB" id="377733at2759"/>
<dbReference type="SUPFAM" id="SSF81653">
    <property type="entry name" value="Calcium ATPase, transduction domain A"/>
    <property type="match status" value="1"/>
</dbReference>
<dbReference type="PANTHER" id="PTHR24092:SF218">
    <property type="entry name" value="PHOSPHOLIPID-TRANSPORTING ATPASE"/>
    <property type="match status" value="1"/>
</dbReference>
<proteinExistence type="predicted"/>
<dbReference type="InterPro" id="IPR059000">
    <property type="entry name" value="ATPase_P-type_domA"/>
</dbReference>
<dbReference type="STRING" id="5722.A2EB32"/>
<reference evidence="2" key="1">
    <citation type="submission" date="2006-10" db="EMBL/GenBank/DDBJ databases">
        <authorList>
            <person name="Amadeo P."/>
            <person name="Zhao Q."/>
            <person name="Wortman J."/>
            <person name="Fraser-Liggett C."/>
            <person name="Carlton J."/>
        </authorList>
    </citation>
    <scope>NUCLEOTIDE SEQUENCE</scope>
    <source>
        <strain evidence="2">G3</strain>
    </source>
</reference>
<dbReference type="eggNOG" id="KOG0206">
    <property type="taxonomic scope" value="Eukaryota"/>
</dbReference>
<feature type="domain" description="P-type ATPase A" evidence="1">
    <location>
        <begin position="20"/>
        <end position="85"/>
    </location>
</feature>
<sequence length="138" mass="16017">MIKSGIEDYLRHRQDVKRNKSPVSIYRFGEWTVEESSKIHVGDIVMIKSGDTVPCDMIYLTSSNPNKTTNYSETSLNGESAIKMMSQHPAFKDLDIPMAFFRKQYSVHAGPPDANLYKFDAKLVCENEKWVYQYRTYF</sequence>
<organism evidence="2 3">
    <name type="scientific">Trichomonas vaginalis (strain ATCC PRA-98 / G3)</name>
    <dbReference type="NCBI Taxonomy" id="412133"/>
    <lineage>
        <taxon>Eukaryota</taxon>
        <taxon>Metamonada</taxon>
        <taxon>Parabasalia</taxon>
        <taxon>Trichomonadida</taxon>
        <taxon>Trichomonadidae</taxon>
        <taxon>Trichomonas</taxon>
    </lineage>
</organism>
<dbReference type="Proteomes" id="UP000001542">
    <property type="component" value="Unassembled WGS sequence"/>
</dbReference>
<name>A2EB32_TRIV3</name>
<dbReference type="KEGG" id="tva:4768104"/>
<keyword evidence="3" id="KW-1185">Reference proteome</keyword>
<dbReference type="VEuPathDB" id="TrichDB:TVAGG3_0397610"/>
<dbReference type="EMBL" id="DS113343">
    <property type="protein sequence ID" value="EAY10172.1"/>
    <property type="molecule type" value="Genomic_DNA"/>
</dbReference>
<protein>
    <recommendedName>
        <fullName evidence="1">P-type ATPase A domain-containing protein</fullName>
    </recommendedName>
</protein>
<accession>A2EB32</accession>
<evidence type="ECO:0000259" key="1">
    <source>
        <dbReference type="Pfam" id="PF00122"/>
    </source>
</evidence>
<dbReference type="AlphaFoldDB" id="A2EB32"/>
<gene>
    <name evidence="2" type="ORF">TVAG_088870</name>
</gene>
<dbReference type="PANTHER" id="PTHR24092">
    <property type="entry name" value="PROBABLE PHOSPHOLIPID-TRANSPORTING ATPASE"/>
    <property type="match status" value="1"/>
</dbReference>
<dbReference type="Gene3D" id="2.70.150.10">
    <property type="entry name" value="Calcium-transporting ATPase, cytoplasmic transduction domain A"/>
    <property type="match status" value="1"/>
</dbReference>
<reference evidence="2" key="2">
    <citation type="journal article" date="2007" name="Science">
        <title>Draft genome sequence of the sexually transmitted pathogen Trichomonas vaginalis.</title>
        <authorList>
            <person name="Carlton J.M."/>
            <person name="Hirt R.P."/>
            <person name="Silva J.C."/>
            <person name="Delcher A.L."/>
            <person name="Schatz M."/>
            <person name="Zhao Q."/>
            <person name="Wortman J.R."/>
            <person name="Bidwell S.L."/>
            <person name="Alsmark U.C.M."/>
            <person name="Besteiro S."/>
            <person name="Sicheritz-Ponten T."/>
            <person name="Noel C.J."/>
            <person name="Dacks J.B."/>
            <person name="Foster P.G."/>
            <person name="Simillion C."/>
            <person name="Van de Peer Y."/>
            <person name="Miranda-Saavedra D."/>
            <person name="Barton G.J."/>
            <person name="Westrop G.D."/>
            <person name="Mueller S."/>
            <person name="Dessi D."/>
            <person name="Fiori P.L."/>
            <person name="Ren Q."/>
            <person name="Paulsen I."/>
            <person name="Zhang H."/>
            <person name="Bastida-Corcuera F.D."/>
            <person name="Simoes-Barbosa A."/>
            <person name="Brown M.T."/>
            <person name="Hayes R.D."/>
            <person name="Mukherjee M."/>
            <person name="Okumura C.Y."/>
            <person name="Schneider R."/>
            <person name="Smith A.J."/>
            <person name="Vanacova S."/>
            <person name="Villalvazo M."/>
            <person name="Haas B.J."/>
            <person name="Pertea M."/>
            <person name="Feldblyum T.V."/>
            <person name="Utterback T.R."/>
            <person name="Shu C.L."/>
            <person name="Osoegawa K."/>
            <person name="de Jong P.J."/>
            <person name="Hrdy I."/>
            <person name="Horvathova L."/>
            <person name="Zubacova Z."/>
            <person name="Dolezal P."/>
            <person name="Malik S.B."/>
            <person name="Logsdon J.M. Jr."/>
            <person name="Henze K."/>
            <person name="Gupta A."/>
            <person name="Wang C.C."/>
            <person name="Dunne R.L."/>
            <person name="Upcroft J.A."/>
            <person name="Upcroft P."/>
            <person name="White O."/>
            <person name="Salzberg S.L."/>
            <person name="Tang P."/>
            <person name="Chiu C.-H."/>
            <person name="Lee Y.-S."/>
            <person name="Embley T.M."/>
            <person name="Coombs G.H."/>
            <person name="Mottram J.C."/>
            <person name="Tachezy J."/>
            <person name="Fraser-Liggett C.M."/>
            <person name="Johnson P.J."/>
        </authorList>
    </citation>
    <scope>NUCLEOTIDE SEQUENCE [LARGE SCALE GENOMIC DNA]</scope>
    <source>
        <strain evidence="2">G3</strain>
    </source>
</reference>
<evidence type="ECO:0000313" key="3">
    <source>
        <dbReference type="Proteomes" id="UP000001542"/>
    </source>
</evidence>
<evidence type="ECO:0000313" key="2">
    <source>
        <dbReference type="EMBL" id="EAY10172.1"/>
    </source>
</evidence>
<dbReference type="Pfam" id="PF00122">
    <property type="entry name" value="E1-E2_ATPase"/>
    <property type="match status" value="1"/>
</dbReference>